<comment type="similarity">
    <text evidence="2">Belongs to the transposase mutator family.</text>
</comment>
<gene>
    <name evidence="6" type="ORF">ABGN05_29715</name>
</gene>
<keyword evidence="4" id="KW-0238">DNA-binding</keyword>
<keyword evidence="3" id="KW-0815">Transposition</keyword>
<keyword evidence="5" id="KW-0233">DNA recombination</keyword>
<comment type="caution">
    <text evidence="6">The sequence shown here is derived from an EMBL/GenBank/DDBJ whole genome shotgun (WGS) entry which is preliminary data.</text>
</comment>
<evidence type="ECO:0000256" key="1">
    <source>
        <dbReference type="ARBA" id="ARBA00002190"/>
    </source>
</evidence>
<evidence type="ECO:0000313" key="7">
    <source>
        <dbReference type="Proteomes" id="UP001556692"/>
    </source>
</evidence>
<evidence type="ECO:0000313" key="6">
    <source>
        <dbReference type="EMBL" id="MEX0409806.1"/>
    </source>
</evidence>
<dbReference type="EMBL" id="JBDPGJ010000016">
    <property type="protein sequence ID" value="MEX0409806.1"/>
    <property type="molecule type" value="Genomic_DNA"/>
</dbReference>
<evidence type="ECO:0000256" key="3">
    <source>
        <dbReference type="ARBA" id="ARBA00022578"/>
    </source>
</evidence>
<sequence>MSDLMRHSLDFVSRKDRKPVAGALKNIYRVRRRRRRSGNRRLRGRYLGAPLSGHRQSWRRAWSEVVPFYAFPFDVRRILYTTDEIDKRFMRGRPRGEARCIGCKRRRAAYSSLARIEAPAKCS</sequence>
<proteinExistence type="inferred from homology"/>
<comment type="function">
    <text evidence="1">Required for the transposition of the insertion element.</text>
</comment>
<evidence type="ECO:0000256" key="4">
    <source>
        <dbReference type="ARBA" id="ARBA00023125"/>
    </source>
</evidence>
<organism evidence="6 7">
    <name type="scientific">Aquibium pacificus</name>
    <dbReference type="NCBI Taxonomy" id="3153579"/>
    <lineage>
        <taxon>Bacteria</taxon>
        <taxon>Pseudomonadati</taxon>
        <taxon>Pseudomonadota</taxon>
        <taxon>Alphaproteobacteria</taxon>
        <taxon>Hyphomicrobiales</taxon>
        <taxon>Phyllobacteriaceae</taxon>
        <taxon>Aquibium</taxon>
    </lineage>
</organism>
<evidence type="ECO:0000256" key="2">
    <source>
        <dbReference type="ARBA" id="ARBA00010961"/>
    </source>
</evidence>
<evidence type="ECO:0000256" key="5">
    <source>
        <dbReference type="ARBA" id="ARBA00023172"/>
    </source>
</evidence>
<dbReference type="Pfam" id="PF00872">
    <property type="entry name" value="Transposase_mut"/>
    <property type="match status" value="1"/>
</dbReference>
<reference evidence="6 7" key="1">
    <citation type="submission" date="2024-05" db="EMBL/GenBank/DDBJ databases">
        <authorList>
            <person name="Jiang F."/>
        </authorList>
    </citation>
    <scope>NUCLEOTIDE SEQUENCE [LARGE SCALE GENOMIC DNA]</scope>
    <source>
        <strain evidence="6 7">LZ166</strain>
    </source>
</reference>
<dbReference type="RefSeq" id="WP_367957673.1">
    <property type="nucleotide sequence ID" value="NZ_JBDPGJ010000016.1"/>
</dbReference>
<dbReference type="InterPro" id="IPR001207">
    <property type="entry name" value="Transposase_mutator"/>
</dbReference>
<name>A0ABV3STL5_9HYPH</name>
<accession>A0ABV3STL5</accession>
<protein>
    <submittedName>
        <fullName evidence="6">Transposase</fullName>
    </submittedName>
</protein>
<dbReference type="Proteomes" id="UP001556692">
    <property type="component" value="Unassembled WGS sequence"/>
</dbReference>
<keyword evidence="7" id="KW-1185">Reference proteome</keyword>